<name>A0A6L8W623_9PROT</name>
<reference evidence="1 2" key="1">
    <citation type="submission" date="2019-12" db="EMBL/GenBank/DDBJ databases">
        <title>Snethiella sp. nov. sp. isolated from sea sand.</title>
        <authorList>
            <person name="Kim J."/>
            <person name="Jeong S.E."/>
            <person name="Jung H.S."/>
            <person name="Jeon C.O."/>
        </authorList>
    </citation>
    <scope>NUCLEOTIDE SEQUENCE [LARGE SCALE GENOMIC DNA]</scope>
    <source>
        <strain evidence="1 2">DP05</strain>
    </source>
</reference>
<dbReference type="InterPro" id="IPR010710">
    <property type="entry name" value="DUF1289"/>
</dbReference>
<proteinExistence type="predicted"/>
<dbReference type="PANTHER" id="PTHR35175">
    <property type="entry name" value="DUF1289 DOMAIN-CONTAINING PROTEIN"/>
    <property type="match status" value="1"/>
</dbReference>
<protein>
    <submittedName>
        <fullName evidence="1">DUF1289 domain-containing protein</fullName>
    </submittedName>
</protein>
<dbReference type="AlphaFoldDB" id="A0A6L8W623"/>
<organism evidence="1 2">
    <name type="scientific">Sneathiella litorea</name>
    <dbReference type="NCBI Taxonomy" id="2606216"/>
    <lineage>
        <taxon>Bacteria</taxon>
        <taxon>Pseudomonadati</taxon>
        <taxon>Pseudomonadota</taxon>
        <taxon>Alphaproteobacteria</taxon>
        <taxon>Sneathiellales</taxon>
        <taxon>Sneathiellaceae</taxon>
        <taxon>Sneathiella</taxon>
    </lineage>
</organism>
<comment type="caution">
    <text evidence="1">The sequence shown here is derived from an EMBL/GenBank/DDBJ whole genome shotgun (WGS) entry which is preliminary data.</text>
</comment>
<evidence type="ECO:0000313" key="1">
    <source>
        <dbReference type="EMBL" id="MZR30586.1"/>
    </source>
</evidence>
<evidence type="ECO:0000313" key="2">
    <source>
        <dbReference type="Proteomes" id="UP000476030"/>
    </source>
</evidence>
<dbReference type="Proteomes" id="UP000476030">
    <property type="component" value="Unassembled WGS sequence"/>
</dbReference>
<dbReference type="PANTHER" id="PTHR35175:SF2">
    <property type="entry name" value="DUF1289 DOMAIN-CONTAINING PROTEIN"/>
    <property type="match status" value="1"/>
</dbReference>
<sequence>MRRKNPKIKNLPDLPSPCTGICSMDMQNLYCRGCFRTRNEIGGWVLMSNVEKLDVLKEIRQRRRESRQTEKLP</sequence>
<dbReference type="Pfam" id="PF06945">
    <property type="entry name" value="DUF1289"/>
    <property type="match status" value="1"/>
</dbReference>
<dbReference type="RefSeq" id="WP_161315154.1">
    <property type="nucleotide sequence ID" value="NZ_WTUW01000002.1"/>
</dbReference>
<keyword evidence="2" id="KW-1185">Reference proteome</keyword>
<accession>A0A6L8W623</accession>
<dbReference type="EMBL" id="WTUW01000002">
    <property type="protein sequence ID" value="MZR30586.1"/>
    <property type="molecule type" value="Genomic_DNA"/>
</dbReference>
<gene>
    <name evidence="1" type="ORF">GQE98_08065</name>
</gene>